<evidence type="ECO:0000256" key="13">
    <source>
        <dbReference type="ARBA" id="ARBA00022837"/>
    </source>
</evidence>
<dbReference type="InterPro" id="IPR016187">
    <property type="entry name" value="CTDL_fold"/>
</dbReference>
<evidence type="ECO:0000256" key="4">
    <source>
        <dbReference type="ARBA" id="ARBA00011267"/>
    </source>
</evidence>
<keyword evidence="14" id="KW-0391">Immunity</keyword>
<evidence type="ECO:0000256" key="16">
    <source>
        <dbReference type="ARBA" id="ARBA00023157"/>
    </source>
</evidence>
<keyword evidence="15" id="KW-0176">Collagen</keyword>
<dbReference type="SUPFAM" id="SSF57944">
    <property type="entry name" value="Triple coiled coil domain of C-type lectins"/>
    <property type="match status" value="1"/>
</dbReference>
<proteinExistence type="inferred from homology"/>
<keyword evidence="5" id="KW-0767">Surface film</keyword>
<evidence type="ECO:0000259" key="24">
    <source>
        <dbReference type="PROSITE" id="PS50041"/>
    </source>
</evidence>
<evidence type="ECO:0000256" key="23">
    <source>
        <dbReference type="SAM" id="SignalP"/>
    </source>
</evidence>
<dbReference type="Pfam" id="PF00059">
    <property type="entry name" value="Lectin_C"/>
    <property type="match status" value="1"/>
</dbReference>
<feature type="compositionally biased region" description="Basic and acidic residues" evidence="22">
    <location>
        <begin position="60"/>
        <end position="75"/>
    </location>
</feature>
<dbReference type="Gene3D" id="3.10.100.10">
    <property type="entry name" value="Mannose-Binding Protein A, subunit A"/>
    <property type="match status" value="1"/>
</dbReference>
<dbReference type="Ensembl" id="ENSMSIT00000038076.1">
    <property type="protein sequence ID" value="ENSMSIP00000030239.1"/>
    <property type="gene ID" value="ENSMSIG00000025333.1"/>
</dbReference>
<accession>A0A8C6I139</accession>
<dbReference type="InterPro" id="IPR008160">
    <property type="entry name" value="Collagen"/>
</dbReference>
<evidence type="ECO:0000256" key="15">
    <source>
        <dbReference type="ARBA" id="ARBA00023119"/>
    </source>
</evidence>
<evidence type="ECO:0000256" key="14">
    <source>
        <dbReference type="ARBA" id="ARBA00022859"/>
    </source>
</evidence>
<dbReference type="Pfam" id="PF01391">
    <property type="entry name" value="Collagen"/>
    <property type="match status" value="2"/>
</dbReference>
<name>A0A8C6I139_MUSSI</name>
<reference evidence="25" key="2">
    <citation type="submission" date="2025-09" db="UniProtKB">
        <authorList>
            <consortium name="Ensembl"/>
        </authorList>
    </citation>
    <scope>IDENTIFICATION</scope>
</reference>
<protein>
    <recommendedName>
        <fullName evidence="19">Pulmonary surfactant-associated protein D</fullName>
    </recommendedName>
    <alternativeName>
        <fullName evidence="20">Lung surfactant protein D</fullName>
    </alternativeName>
</protein>
<reference evidence="25" key="1">
    <citation type="submission" date="2025-08" db="UniProtKB">
        <authorList>
            <consortium name="Ensembl"/>
        </authorList>
    </citation>
    <scope>IDENTIFICATION</scope>
</reference>
<comment type="similarity">
    <text evidence="3">Belongs to the SFTPD family.</text>
</comment>
<dbReference type="GO" id="GO:0043129">
    <property type="term" value="P:surfactant homeostasis"/>
    <property type="evidence" value="ECO:0007669"/>
    <property type="project" value="Ensembl"/>
</dbReference>
<dbReference type="GO" id="GO:0007585">
    <property type="term" value="P:respiratory gaseous exchange by respiratory system"/>
    <property type="evidence" value="ECO:0007669"/>
    <property type="project" value="UniProtKB-KW"/>
</dbReference>
<evidence type="ECO:0000256" key="18">
    <source>
        <dbReference type="ARBA" id="ARBA00054961"/>
    </source>
</evidence>
<dbReference type="InterPro" id="IPR001304">
    <property type="entry name" value="C-type_lectin-like"/>
</dbReference>
<dbReference type="PANTHER" id="PTHR24024:SF15">
    <property type="entry name" value="PULMONARY SURFACTANT-ASSOCIATED PROTEIN D"/>
    <property type="match status" value="1"/>
</dbReference>
<dbReference type="GO" id="GO:0045087">
    <property type="term" value="P:innate immune response"/>
    <property type="evidence" value="ECO:0007669"/>
    <property type="project" value="UniProtKB-KW"/>
</dbReference>
<evidence type="ECO:0000256" key="8">
    <source>
        <dbReference type="ARBA" id="ARBA00022588"/>
    </source>
</evidence>
<dbReference type="GO" id="GO:0042802">
    <property type="term" value="F:identical protein binding"/>
    <property type="evidence" value="ECO:0007669"/>
    <property type="project" value="Ensembl"/>
</dbReference>
<evidence type="ECO:0000313" key="26">
    <source>
        <dbReference type="Proteomes" id="UP000694415"/>
    </source>
</evidence>
<evidence type="ECO:0000256" key="19">
    <source>
        <dbReference type="ARBA" id="ARBA00070848"/>
    </source>
</evidence>
<keyword evidence="6" id="KW-0964">Secreted</keyword>
<keyword evidence="21" id="KW-0175">Coiled coil</keyword>
<feature type="region of interest" description="Disordered" evidence="22">
    <location>
        <begin position="50"/>
        <end position="233"/>
    </location>
</feature>
<feature type="compositionally biased region" description="Low complexity" evidence="22">
    <location>
        <begin position="148"/>
        <end position="160"/>
    </location>
</feature>
<evidence type="ECO:0000256" key="17">
    <source>
        <dbReference type="ARBA" id="ARBA00023278"/>
    </source>
</evidence>
<keyword evidence="17" id="KW-0379">Hydroxylation</keyword>
<feature type="coiled-coil region" evidence="21">
    <location>
        <begin position="234"/>
        <end position="261"/>
    </location>
</feature>
<dbReference type="PANTHER" id="PTHR24024">
    <property type="entry name" value="PULMONARY SURFACTANT-ASSOCIATED PROTEIN A"/>
    <property type="match status" value="1"/>
</dbReference>
<evidence type="ECO:0000256" key="3">
    <source>
        <dbReference type="ARBA" id="ARBA00007899"/>
    </source>
</evidence>
<dbReference type="Gene3D" id="1.20.5.360">
    <property type="entry name" value="SFTPD helical domain"/>
    <property type="match status" value="1"/>
</dbReference>
<dbReference type="InterPro" id="IPR015097">
    <property type="entry name" value="Surfac_D-trimer"/>
</dbReference>
<keyword evidence="26" id="KW-1185">Reference proteome</keyword>
<evidence type="ECO:0000256" key="5">
    <source>
        <dbReference type="ARBA" id="ARBA00022439"/>
    </source>
</evidence>
<evidence type="ECO:0000256" key="21">
    <source>
        <dbReference type="SAM" id="Coils"/>
    </source>
</evidence>
<dbReference type="GO" id="GO:0005615">
    <property type="term" value="C:extracellular space"/>
    <property type="evidence" value="ECO:0007669"/>
    <property type="project" value="TreeGrafter"/>
</dbReference>
<evidence type="ECO:0000313" key="25">
    <source>
        <dbReference type="Ensembl" id="ENSMSIP00000030239.1"/>
    </source>
</evidence>
<dbReference type="InterPro" id="IPR051077">
    <property type="entry name" value="Ca-dependent_lectin"/>
</dbReference>
<evidence type="ECO:0000256" key="12">
    <source>
        <dbReference type="ARBA" id="ARBA00022737"/>
    </source>
</evidence>
<keyword evidence="12" id="KW-0677">Repeat</keyword>
<keyword evidence="13" id="KW-0106">Calcium</keyword>
<feature type="signal peptide" evidence="23">
    <location>
        <begin position="1"/>
        <end position="30"/>
    </location>
</feature>
<keyword evidence="8" id="KW-0399">Innate immunity</keyword>
<dbReference type="CDD" id="cd03591">
    <property type="entry name" value="CLECT_collectin_like"/>
    <property type="match status" value="1"/>
</dbReference>
<evidence type="ECO:0000256" key="20">
    <source>
        <dbReference type="ARBA" id="ARBA00083470"/>
    </source>
</evidence>
<dbReference type="InterPro" id="IPR018378">
    <property type="entry name" value="C-type_lectin_CS"/>
</dbReference>
<keyword evidence="10 23" id="KW-0732">Signal</keyword>
<evidence type="ECO:0000256" key="7">
    <source>
        <dbReference type="ARBA" id="ARBA00022530"/>
    </source>
</evidence>
<evidence type="ECO:0000256" key="22">
    <source>
        <dbReference type="SAM" id="MobiDB-lite"/>
    </source>
</evidence>
<dbReference type="PROSITE" id="PS00615">
    <property type="entry name" value="C_TYPE_LECTIN_1"/>
    <property type="match status" value="1"/>
</dbReference>
<evidence type="ECO:0000256" key="10">
    <source>
        <dbReference type="ARBA" id="ARBA00022729"/>
    </source>
</evidence>
<dbReference type="GO" id="GO:0005771">
    <property type="term" value="C:multivesicular body"/>
    <property type="evidence" value="ECO:0007669"/>
    <property type="project" value="TreeGrafter"/>
</dbReference>
<dbReference type="GO" id="GO:0005581">
    <property type="term" value="C:collagen trimer"/>
    <property type="evidence" value="ECO:0007669"/>
    <property type="project" value="UniProtKB-KW"/>
</dbReference>
<keyword evidence="16" id="KW-1015">Disulfide bond</keyword>
<evidence type="ECO:0000256" key="2">
    <source>
        <dbReference type="ARBA" id="ARBA00004498"/>
    </source>
</evidence>
<feature type="compositionally biased region" description="Low complexity" evidence="22">
    <location>
        <begin position="81"/>
        <end position="90"/>
    </location>
</feature>
<sequence length="385" mass="39026">MLPYSWSCRKAMLPFLSMLVLLVQPLGNLGAEMKSLSQRSVPNTCTLVMCSPTENGLPGRDGRDGREGPRGEKGDPGLPGPMGLSGLQGPTGPLGPKGENGSAGEPGPKGERGLSGPPGLPGIPGPAGKEGPSGKQGNIGPQGKPGPKGEAGPKGEVGAPGMQGSTGAKGSTGPKGERGAPGVQGAPGNAGAAGPAGPVGPQGAPGSRGPPGLKGDRGVPGDRGIKGESGLPDSAALRQQMEALKGKLQRLEAAFSHYQKAALFPDGRSVGDKIFRTADSEKPFEDAQEMCKQAGGQLASPRSATENAAIQQLITAHNKAAFLSMTDVGTEGKFTYPTGEPLVYSNWAPGEPNNNGGAENCVEIFTNGQWNDKACGEQRLVICEF</sequence>
<evidence type="ECO:0000256" key="11">
    <source>
        <dbReference type="ARBA" id="ARBA00022734"/>
    </source>
</evidence>
<comment type="subcellular location">
    <subcellularLocation>
        <location evidence="2">Secreted</location>
        <location evidence="2">Extracellular space</location>
        <location evidence="2">Extracellular matrix</location>
    </subcellularLocation>
    <subcellularLocation>
        <location evidence="1">Secreted</location>
        <location evidence="1">Extracellular space</location>
        <location evidence="1">Surface film</location>
    </subcellularLocation>
</comment>
<evidence type="ECO:0000256" key="6">
    <source>
        <dbReference type="ARBA" id="ARBA00022525"/>
    </source>
</evidence>
<dbReference type="PROSITE" id="PS50041">
    <property type="entry name" value="C_TYPE_LECTIN_2"/>
    <property type="match status" value="1"/>
</dbReference>
<keyword evidence="9" id="KW-0305">Gaseous exchange</keyword>
<evidence type="ECO:0000256" key="1">
    <source>
        <dbReference type="ARBA" id="ARBA00004364"/>
    </source>
</evidence>
<dbReference type="FunFam" id="1.20.5.360:FF:000001">
    <property type="entry name" value="Pulmonary surfactant-associated protein D"/>
    <property type="match status" value="1"/>
</dbReference>
<dbReference type="InterPro" id="IPR016186">
    <property type="entry name" value="C-type_lectin-like/link_sf"/>
</dbReference>
<feature type="domain" description="C-type lectin" evidence="24">
    <location>
        <begin position="270"/>
        <end position="384"/>
    </location>
</feature>
<feature type="chain" id="PRO_5034990780" description="Pulmonary surfactant-associated protein D" evidence="23">
    <location>
        <begin position="31"/>
        <end position="385"/>
    </location>
</feature>
<dbReference type="SMART" id="SM00034">
    <property type="entry name" value="CLECT"/>
    <property type="match status" value="1"/>
</dbReference>
<dbReference type="SUPFAM" id="SSF56436">
    <property type="entry name" value="C-type lectin-like"/>
    <property type="match status" value="1"/>
</dbReference>
<dbReference type="FunFam" id="3.10.100.10:FF:000045">
    <property type="entry name" value="Pulmonary surfactant-associated protein D"/>
    <property type="match status" value="1"/>
</dbReference>
<comment type="subunit">
    <text evidence="4">Oligomeric complex of 4 set of homotrimers.</text>
</comment>
<dbReference type="Proteomes" id="UP000694415">
    <property type="component" value="Unplaced"/>
</dbReference>
<keyword evidence="7" id="KW-0272">Extracellular matrix</keyword>
<evidence type="ECO:0000256" key="9">
    <source>
        <dbReference type="ARBA" id="ARBA00022713"/>
    </source>
</evidence>
<dbReference type="GO" id="GO:0048286">
    <property type="term" value="P:lung alveolus development"/>
    <property type="evidence" value="ECO:0007669"/>
    <property type="project" value="Ensembl"/>
</dbReference>
<dbReference type="GeneTree" id="ENSGT00940000155748"/>
<dbReference type="InterPro" id="IPR033990">
    <property type="entry name" value="Collectin_CTLD"/>
</dbReference>
<keyword evidence="11" id="KW-0430">Lectin</keyword>
<dbReference type="GO" id="GO:0030246">
    <property type="term" value="F:carbohydrate binding"/>
    <property type="evidence" value="ECO:0007669"/>
    <property type="project" value="UniProtKB-KW"/>
</dbReference>
<comment type="function">
    <text evidence="18">Contributes to the lung's defense against inhaled microorganisms, organic antigens and toxins. Interacts with compounds such as bacterial lipopolysaccharides, oligosaccharides and fatty acids and modulates leukocyte action in immune response. May participate in the extracellular reorganization or turnover of pulmonary surfactant. Binds strongly maltose residues and to a lesser extent other alpha-glucosyl moieties.</text>
</comment>
<feature type="compositionally biased region" description="Basic and acidic residues" evidence="22">
    <location>
        <begin position="214"/>
        <end position="226"/>
    </location>
</feature>
<feature type="compositionally biased region" description="Low complexity" evidence="22">
    <location>
        <begin position="180"/>
        <end position="205"/>
    </location>
</feature>
<dbReference type="AlphaFoldDB" id="A0A8C6I139"/>
<organism evidence="25 26">
    <name type="scientific">Mus spicilegus</name>
    <name type="common">Mound-building mouse</name>
    <dbReference type="NCBI Taxonomy" id="10103"/>
    <lineage>
        <taxon>Eukaryota</taxon>
        <taxon>Metazoa</taxon>
        <taxon>Chordata</taxon>
        <taxon>Craniata</taxon>
        <taxon>Vertebrata</taxon>
        <taxon>Euteleostomi</taxon>
        <taxon>Mammalia</taxon>
        <taxon>Eutheria</taxon>
        <taxon>Euarchontoglires</taxon>
        <taxon>Glires</taxon>
        <taxon>Rodentia</taxon>
        <taxon>Myomorpha</taxon>
        <taxon>Muroidea</taxon>
        <taxon>Muridae</taxon>
        <taxon>Murinae</taxon>
        <taxon>Mus</taxon>
        <taxon>Mus</taxon>
    </lineage>
</organism>
<dbReference type="Pfam" id="PF09006">
    <property type="entry name" value="Surfac_D-trimer"/>
    <property type="match status" value="1"/>
</dbReference>